<dbReference type="InterPro" id="IPR004150">
    <property type="entry name" value="NAD_DNA_ligase_OB"/>
</dbReference>
<dbReference type="SUPFAM" id="SSF47781">
    <property type="entry name" value="RuvA domain 2-like"/>
    <property type="match status" value="1"/>
</dbReference>
<keyword evidence="6 12" id="KW-0862">Zinc</keyword>
<dbReference type="InterPro" id="IPR010994">
    <property type="entry name" value="RuvA_2-like"/>
</dbReference>
<dbReference type="CDD" id="cd00114">
    <property type="entry name" value="LIGANc"/>
    <property type="match status" value="1"/>
</dbReference>
<evidence type="ECO:0000313" key="15">
    <source>
        <dbReference type="Proteomes" id="UP000028922"/>
    </source>
</evidence>
<comment type="catalytic activity">
    <reaction evidence="11 12">
        <text>NAD(+) + (deoxyribonucleotide)n-3'-hydroxyl + 5'-phospho-(deoxyribonucleotide)m = (deoxyribonucleotide)n+m + AMP + beta-nicotinamide D-nucleotide.</text>
        <dbReference type="EC" id="6.5.1.2"/>
    </reaction>
</comment>
<feature type="binding site" evidence="12">
    <location>
        <position position="456"/>
    </location>
    <ligand>
        <name>Zn(2+)</name>
        <dbReference type="ChEBI" id="CHEBI:29105"/>
    </ligand>
</feature>
<feature type="binding site" evidence="12">
    <location>
        <position position="140"/>
    </location>
    <ligand>
        <name>NAD(+)</name>
        <dbReference type="ChEBI" id="CHEBI:57540"/>
    </ligand>
</feature>
<dbReference type="Gene3D" id="1.10.150.20">
    <property type="entry name" value="5' to 3' exonuclease, C-terminal subdomain"/>
    <property type="match status" value="2"/>
</dbReference>
<keyword evidence="9 12" id="KW-0234">DNA repair</keyword>
<dbReference type="EC" id="6.5.1.2" evidence="12"/>
<dbReference type="Gene3D" id="1.10.287.610">
    <property type="entry name" value="Helix hairpin bin"/>
    <property type="match status" value="1"/>
</dbReference>
<dbReference type="GO" id="GO:0003911">
    <property type="term" value="F:DNA ligase (NAD+) activity"/>
    <property type="evidence" value="ECO:0007669"/>
    <property type="project" value="UniProtKB-UniRule"/>
</dbReference>
<dbReference type="Proteomes" id="UP000028922">
    <property type="component" value="Unassembled WGS sequence"/>
</dbReference>
<keyword evidence="10 12" id="KW-0464">Manganese</keyword>
<dbReference type="PROSITE" id="PS50172">
    <property type="entry name" value="BRCT"/>
    <property type="match status" value="1"/>
</dbReference>
<dbReference type="NCBIfam" id="NF005932">
    <property type="entry name" value="PRK07956.1"/>
    <property type="match status" value="1"/>
</dbReference>
<evidence type="ECO:0000256" key="5">
    <source>
        <dbReference type="ARBA" id="ARBA00022763"/>
    </source>
</evidence>
<dbReference type="Pfam" id="PF01653">
    <property type="entry name" value="DNA_ligase_aden"/>
    <property type="match status" value="1"/>
</dbReference>
<feature type="binding site" evidence="12">
    <location>
        <position position="315"/>
    </location>
    <ligand>
        <name>NAD(+)</name>
        <dbReference type="ChEBI" id="CHEBI:57540"/>
    </ligand>
</feature>
<dbReference type="SMART" id="SM00278">
    <property type="entry name" value="HhH1"/>
    <property type="match status" value="3"/>
</dbReference>
<feature type="binding site" evidence="12">
    <location>
        <position position="451"/>
    </location>
    <ligand>
        <name>Zn(2+)</name>
        <dbReference type="ChEBI" id="CHEBI:29105"/>
    </ligand>
</feature>
<dbReference type="InterPro" id="IPR018239">
    <property type="entry name" value="DNA_ligase_AS"/>
</dbReference>
<keyword evidence="5 12" id="KW-0227">DNA damage</keyword>
<dbReference type="InterPro" id="IPR001679">
    <property type="entry name" value="DNA_ligase"/>
</dbReference>
<evidence type="ECO:0000256" key="11">
    <source>
        <dbReference type="ARBA" id="ARBA00034005"/>
    </source>
</evidence>
<accession>A0A086CI57</accession>
<dbReference type="InterPro" id="IPR013840">
    <property type="entry name" value="DNAligase_N"/>
</dbReference>
<dbReference type="InterPro" id="IPR012340">
    <property type="entry name" value="NA-bd_OB-fold"/>
</dbReference>
<dbReference type="Pfam" id="PF14520">
    <property type="entry name" value="HHH_5"/>
    <property type="match status" value="1"/>
</dbReference>
<evidence type="ECO:0000256" key="6">
    <source>
        <dbReference type="ARBA" id="ARBA00022833"/>
    </source>
</evidence>
<dbReference type="GO" id="GO:0006260">
    <property type="term" value="P:DNA replication"/>
    <property type="evidence" value="ECO:0007669"/>
    <property type="project" value="UniProtKB-KW"/>
</dbReference>
<dbReference type="SUPFAM" id="SSF56091">
    <property type="entry name" value="DNA ligase/mRNA capping enzyme, catalytic domain"/>
    <property type="match status" value="1"/>
</dbReference>
<dbReference type="Gene3D" id="2.40.50.140">
    <property type="entry name" value="Nucleic acid-binding proteins"/>
    <property type="match status" value="1"/>
</dbReference>
<dbReference type="SMART" id="SM00292">
    <property type="entry name" value="BRCT"/>
    <property type="match status" value="1"/>
</dbReference>
<feature type="binding site" evidence="12">
    <location>
        <begin position="57"/>
        <end position="61"/>
    </location>
    <ligand>
        <name>NAD(+)</name>
        <dbReference type="ChEBI" id="CHEBI:57540"/>
    </ligand>
</feature>
<dbReference type="FunFam" id="1.10.150.20:FF:000007">
    <property type="entry name" value="DNA ligase"/>
    <property type="match status" value="1"/>
</dbReference>
<keyword evidence="8 12" id="KW-0520">NAD</keyword>
<dbReference type="NCBIfam" id="TIGR00575">
    <property type="entry name" value="dnlj"/>
    <property type="match status" value="1"/>
</dbReference>
<dbReference type="SMART" id="SM00532">
    <property type="entry name" value="LIGANc"/>
    <property type="match status" value="1"/>
</dbReference>
<comment type="function">
    <text evidence="1 12">DNA ligase that catalyzes the formation of phosphodiester linkages between 5'-phosphoryl and 3'-hydroxyl groups in double-stranded DNA using NAD as a coenzyme and as the energy source for the reaction. It is essential for DNA replication and repair of damaged DNA.</text>
</comment>
<sequence length="713" mass="80945">MLRYVESYLFNTVTTVTTLKDGKMNNSNIQKTIIKLRKQLQQANYAYHVLNESIMEDSVYDQLYRRLYTLEQENPNFSNSNSVTQRVGEKPALHFTSVKHNITLYSLENAFNLDELEAWKSRCQKYLGLQTNESIEYVTELKIDGSAISLTYKNGLLVRGLTRGDGVTGEDITQNIRTIFSIPLRLNLDNPPDTLNINGEVFLPFDEFTRINEQKKKEGKILFANPRNAAAGTLRQLDSKIVSKRRLQFFAYSLYADNLNIENQWNSLKFLQKCGFLVNPYYRLCKSLETVTNYFNEWKSAKKHLPYMTDGIVVKINSYSLQHKLGFTQRFPRWAIALKYPAEEVSTIIIDIIFNTGRTGAVTPMAVMKPVLLGGTVVRKATLHNIERISQLGICIGDTVVVRKAGEIIPEVVRVLKTLRPFKIKTFQIPERCTRCNHILTSFSNEVVIRCINNSCPAILKGTLVHWASRDALDICGLGEKIIDLLISTNLVNSISDLYYLDFQKVSSLERMGKKSAENLIKSIERSKDKSWTQILYGLGIHHIGYTTAMLLTENFSSVKHLSKASHDSLMTIKGIGKEAAQSIVDWFLIEENGKLINKLNNIGFVLENKNSGLDESKLSKHQFLNMTFVITGSLNTLKRNEAKDLIKELGGKVVNSVTKKTNYIIVGNNPGSKLSEGAKLNIIQLNEAEFLKILKDTNIKNDKIHKNQEYIK</sequence>
<dbReference type="PROSITE" id="PS01055">
    <property type="entry name" value="DNA_LIGASE_N1"/>
    <property type="match status" value="1"/>
</dbReference>
<reference evidence="14 15" key="1">
    <citation type="submission" date="2014-08" db="EMBL/GenBank/DDBJ databases">
        <title>Comparative genomics reveals surprising divergence of two closely related strains of uncultivated UCYN-A cyanobacteria.</title>
        <authorList>
            <person name="Bombar D."/>
            <person name="Heller P."/>
            <person name="Sanchez-Baracaldo P."/>
            <person name="Carter B.J."/>
            <person name="Zert J.P."/>
        </authorList>
    </citation>
    <scope>NUCLEOTIDE SEQUENCE [LARGE SCALE GENOMIC DNA]</scope>
</reference>
<feature type="binding site" evidence="12">
    <location>
        <position position="200"/>
    </location>
    <ligand>
        <name>NAD(+)</name>
        <dbReference type="ChEBI" id="CHEBI:57540"/>
    </ligand>
</feature>
<evidence type="ECO:0000256" key="4">
    <source>
        <dbReference type="ARBA" id="ARBA00022723"/>
    </source>
</evidence>
<dbReference type="GO" id="GO:0003677">
    <property type="term" value="F:DNA binding"/>
    <property type="evidence" value="ECO:0007669"/>
    <property type="project" value="InterPro"/>
</dbReference>
<evidence type="ECO:0000256" key="10">
    <source>
        <dbReference type="ARBA" id="ARBA00023211"/>
    </source>
</evidence>
<comment type="caution">
    <text evidence="14">The sequence shown here is derived from an EMBL/GenBank/DDBJ whole genome shotgun (WGS) entry which is preliminary data.</text>
</comment>
<dbReference type="SUPFAM" id="SSF52113">
    <property type="entry name" value="BRCT domain"/>
    <property type="match status" value="1"/>
</dbReference>
<keyword evidence="3 12" id="KW-0235">DNA replication</keyword>
<feature type="binding site" evidence="12">
    <location>
        <begin position="106"/>
        <end position="107"/>
    </location>
    <ligand>
        <name>NAD(+)</name>
        <dbReference type="ChEBI" id="CHEBI:57540"/>
    </ligand>
</feature>
<feature type="binding site" evidence="12">
    <location>
        <position position="436"/>
    </location>
    <ligand>
        <name>Zn(2+)</name>
        <dbReference type="ChEBI" id="CHEBI:29105"/>
    </ligand>
</feature>
<dbReference type="PANTHER" id="PTHR23389">
    <property type="entry name" value="CHROMOSOME TRANSMISSION FIDELITY FACTOR 18"/>
    <property type="match status" value="1"/>
</dbReference>
<dbReference type="InterPro" id="IPR001357">
    <property type="entry name" value="BRCT_dom"/>
</dbReference>
<dbReference type="InterPro" id="IPR041663">
    <property type="entry name" value="DisA/LigA_HHH"/>
</dbReference>
<dbReference type="FunFam" id="3.30.470.30:FF:000001">
    <property type="entry name" value="DNA ligase"/>
    <property type="match status" value="1"/>
</dbReference>
<evidence type="ECO:0000313" key="14">
    <source>
        <dbReference type="EMBL" id="KFF41871.1"/>
    </source>
</evidence>
<dbReference type="Gene3D" id="3.40.50.10190">
    <property type="entry name" value="BRCT domain"/>
    <property type="match status" value="1"/>
</dbReference>
<dbReference type="PANTHER" id="PTHR23389:SF9">
    <property type="entry name" value="DNA LIGASE"/>
    <property type="match status" value="1"/>
</dbReference>
<dbReference type="SUPFAM" id="SSF50249">
    <property type="entry name" value="Nucleic acid-binding proteins"/>
    <property type="match status" value="1"/>
</dbReference>
<evidence type="ECO:0000256" key="1">
    <source>
        <dbReference type="ARBA" id="ARBA00004067"/>
    </source>
</evidence>
<dbReference type="GO" id="GO:0005829">
    <property type="term" value="C:cytosol"/>
    <property type="evidence" value="ECO:0007669"/>
    <property type="project" value="TreeGrafter"/>
</dbReference>
<keyword evidence="4 12" id="KW-0479">Metal-binding</keyword>
<keyword evidence="2 12" id="KW-0436">Ligase</keyword>
<evidence type="ECO:0000256" key="8">
    <source>
        <dbReference type="ARBA" id="ARBA00023027"/>
    </source>
</evidence>
<dbReference type="CDD" id="cd17748">
    <property type="entry name" value="BRCT_DNA_ligase_like"/>
    <property type="match status" value="1"/>
</dbReference>
<protein>
    <recommendedName>
        <fullName evidence="12">DNA ligase</fullName>
        <ecNumber evidence="12">6.5.1.2</ecNumber>
    </recommendedName>
    <alternativeName>
        <fullName evidence="12">Polydeoxyribonucleotide synthase [NAD(+)]</fullName>
    </alternativeName>
</protein>
<dbReference type="InterPro" id="IPR036420">
    <property type="entry name" value="BRCT_dom_sf"/>
</dbReference>
<dbReference type="GO" id="GO:0006281">
    <property type="term" value="P:DNA repair"/>
    <property type="evidence" value="ECO:0007669"/>
    <property type="project" value="UniProtKB-KW"/>
</dbReference>
<dbReference type="Pfam" id="PF00533">
    <property type="entry name" value="BRCT"/>
    <property type="match status" value="1"/>
</dbReference>
<evidence type="ECO:0000259" key="13">
    <source>
        <dbReference type="PROSITE" id="PS50172"/>
    </source>
</evidence>
<dbReference type="PIRSF" id="PIRSF001604">
    <property type="entry name" value="LigA"/>
    <property type="match status" value="1"/>
</dbReference>
<name>A0A086CI57_9CHRO</name>
<comment type="cofactor">
    <cofactor evidence="12">
        <name>Mg(2+)</name>
        <dbReference type="ChEBI" id="CHEBI:18420"/>
    </cofactor>
    <cofactor evidence="12">
        <name>Mn(2+)</name>
        <dbReference type="ChEBI" id="CHEBI:29035"/>
    </cofactor>
</comment>
<feature type="domain" description="BRCT" evidence="13">
    <location>
        <begin position="619"/>
        <end position="692"/>
    </location>
</feature>
<dbReference type="STRING" id="1527444.ucyna2_00250"/>
<evidence type="ECO:0000256" key="3">
    <source>
        <dbReference type="ARBA" id="ARBA00022705"/>
    </source>
</evidence>
<dbReference type="eggNOG" id="COG0272">
    <property type="taxonomic scope" value="Bacteria"/>
</dbReference>
<evidence type="ECO:0000256" key="7">
    <source>
        <dbReference type="ARBA" id="ARBA00022842"/>
    </source>
</evidence>
<dbReference type="AlphaFoldDB" id="A0A086CI57"/>
<dbReference type="InterPro" id="IPR003583">
    <property type="entry name" value="Hlx-hairpin-Hlx_DNA-bd_motif"/>
</dbReference>
<evidence type="ECO:0000256" key="12">
    <source>
        <dbReference type="HAMAP-Rule" id="MF_01588"/>
    </source>
</evidence>
<feature type="binding site" evidence="12">
    <location>
        <position position="433"/>
    </location>
    <ligand>
        <name>Zn(2+)</name>
        <dbReference type="ChEBI" id="CHEBI:29105"/>
    </ligand>
</feature>
<gene>
    <name evidence="12" type="primary">ligA</name>
    <name evidence="14" type="ORF">ucyna2_00250</name>
</gene>
<comment type="similarity">
    <text evidence="12">Belongs to the NAD-dependent DNA ligase family. LigA subfamily.</text>
</comment>
<feature type="active site" description="N6-AMP-lysine intermediate" evidence="12">
    <location>
        <position position="142"/>
    </location>
</feature>
<keyword evidence="7 12" id="KW-0460">Magnesium</keyword>
<evidence type="ECO:0000256" key="2">
    <source>
        <dbReference type="ARBA" id="ARBA00022598"/>
    </source>
</evidence>
<feature type="binding site" evidence="12">
    <location>
        <position position="339"/>
    </location>
    <ligand>
        <name>NAD(+)</name>
        <dbReference type="ChEBI" id="CHEBI:57540"/>
    </ligand>
</feature>
<organism evidence="14 15">
    <name type="scientific">Candidatus Atelocyanobacterium thalassa isolate SIO64986</name>
    <dbReference type="NCBI Taxonomy" id="1527444"/>
    <lineage>
        <taxon>Bacteria</taxon>
        <taxon>Bacillati</taxon>
        <taxon>Cyanobacteriota</taxon>
        <taxon>Cyanophyceae</taxon>
        <taxon>Oscillatoriophycideae</taxon>
        <taxon>Chroococcales</taxon>
        <taxon>Aphanothecaceae</taxon>
        <taxon>Candidatus Atelocyanobacterium</taxon>
        <taxon>Candidatus Atelocyanobacterium thalassae</taxon>
    </lineage>
</organism>
<dbReference type="InterPro" id="IPR013839">
    <property type="entry name" value="DNAligase_adenylation"/>
</dbReference>
<proteinExistence type="inferred from homology"/>
<dbReference type="PATRIC" id="fig|1527444.3.peg.241"/>
<feature type="binding site" evidence="12">
    <location>
        <position position="163"/>
    </location>
    <ligand>
        <name>NAD(+)</name>
        <dbReference type="ChEBI" id="CHEBI:57540"/>
    </ligand>
</feature>
<evidence type="ECO:0000256" key="9">
    <source>
        <dbReference type="ARBA" id="ARBA00023204"/>
    </source>
</evidence>
<dbReference type="GO" id="GO:0046872">
    <property type="term" value="F:metal ion binding"/>
    <property type="evidence" value="ECO:0007669"/>
    <property type="project" value="UniProtKB-KW"/>
</dbReference>
<dbReference type="Pfam" id="PF12826">
    <property type="entry name" value="HHH_2"/>
    <property type="match status" value="1"/>
</dbReference>
<dbReference type="EMBL" id="JPSP01000002">
    <property type="protein sequence ID" value="KFF41871.1"/>
    <property type="molecule type" value="Genomic_DNA"/>
</dbReference>
<dbReference type="Gene3D" id="3.30.470.30">
    <property type="entry name" value="DNA ligase/mRNA capping enzyme"/>
    <property type="match status" value="1"/>
</dbReference>
<dbReference type="HAMAP" id="MF_01588">
    <property type="entry name" value="DNA_ligase_A"/>
    <property type="match status" value="1"/>
</dbReference>
<dbReference type="Pfam" id="PF03120">
    <property type="entry name" value="OB_DNA_ligase"/>
    <property type="match status" value="1"/>
</dbReference>